<dbReference type="InterPro" id="IPR042001">
    <property type="entry name" value="Sortase_F"/>
</dbReference>
<evidence type="ECO:0000256" key="1">
    <source>
        <dbReference type="ARBA" id="ARBA00022801"/>
    </source>
</evidence>
<dbReference type="InterPro" id="IPR005754">
    <property type="entry name" value="Sortase"/>
</dbReference>
<dbReference type="CDD" id="cd05829">
    <property type="entry name" value="Sortase_F"/>
    <property type="match status" value="1"/>
</dbReference>
<dbReference type="EMBL" id="CP099490">
    <property type="protein sequence ID" value="USQ75895.1"/>
    <property type="molecule type" value="Genomic_DNA"/>
</dbReference>
<evidence type="ECO:0000313" key="3">
    <source>
        <dbReference type="EMBL" id="USQ75895.1"/>
    </source>
</evidence>
<proteinExistence type="predicted"/>
<dbReference type="Gene3D" id="2.40.260.10">
    <property type="entry name" value="Sortase"/>
    <property type="match status" value="1"/>
</dbReference>
<sequence length="240" mass="24666">MTFAAFGLLLAVGVGLLWWATSNQVGEPPTPASARHTAQTTPDSSPPPSGSEAAPSTDTSARTTSPPGAADTAGESASPGASPDTAEALPASEPVRVSIPSIDVESPLHALGLADDGTLEVPSGERYDEAAWYSGSPTPGEAGPAVIEGHVTSQGSVPSVFFELGALETGDLVEVEREDGTTATFEVYGAQSFPKDEFPKATVYGNTEGPELRLITCGGTYDPARRAHLDNIVVFARMVP</sequence>
<feature type="region of interest" description="Disordered" evidence="2">
    <location>
        <begin position="23"/>
        <end position="92"/>
    </location>
</feature>
<accession>A0ABY4YGJ9</accession>
<dbReference type="Pfam" id="PF04203">
    <property type="entry name" value="Sortase"/>
    <property type="match status" value="1"/>
</dbReference>
<name>A0ABY4YGJ9_9MICO</name>
<dbReference type="NCBIfam" id="NF033748">
    <property type="entry name" value="class_F_sortase"/>
    <property type="match status" value="1"/>
</dbReference>
<reference evidence="3" key="1">
    <citation type="submission" date="2022-06" db="EMBL/GenBank/DDBJ databases">
        <title>Ornithinimicrobium JY.X270.</title>
        <authorList>
            <person name="Huang Y."/>
        </authorList>
    </citation>
    <scope>NUCLEOTIDE SEQUENCE</scope>
    <source>
        <strain evidence="3">JY.X270</strain>
    </source>
</reference>
<dbReference type="SUPFAM" id="SSF63817">
    <property type="entry name" value="Sortase"/>
    <property type="match status" value="1"/>
</dbReference>
<keyword evidence="4" id="KW-1185">Reference proteome</keyword>
<dbReference type="InterPro" id="IPR023365">
    <property type="entry name" value="Sortase_dom-sf"/>
</dbReference>
<evidence type="ECO:0000313" key="4">
    <source>
        <dbReference type="Proteomes" id="UP001056535"/>
    </source>
</evidence>
<keyword evidence="1" id="KW-0378">Hydrolase</keyword>
<dbReference type="RefSeq" id="WP_252620437.1">
    <property type="nucleotide sequence ID" value="NZ_CP099490.1"/>
</dbReference>
<gene>
    <name evidence="3" type="ORF">NF557_15035</name>
</gene>
<organism evidence="3 4">
    <name type="scientific">Ornithinimicrobium cryptoxanthini</name>
    <dbReference type="NCBI Taxonomy" id="2934161"/>
    <lineage>
        <taxon>Bacteria</taxon>
        <taxon>Bacillati</taxon>
        <taxon>Actinomycetota</taxon>
        <taxon>Actinomycetes</taxon>
        <taxon>Micrococcales</taxon>
        <taxon>Ornithinimicrobiaceae</taxon>
        <taxon>Ornithinimicrobium</taxon>
    </lineage>
</organism>
<dbReference type="Proteomes" id="UP001056535">
    <property type="component" value="Chromosome"/>
</dbReference>
<evidence type="ECO:0000256" key="2">
    <source>
        <dbReference type="SAM" id="MobiDB-lite"/>
    </source>
</evidence>
<protein>
    <submittedName>
        <fullName evidence="3">Class F sortase</fullName>
    </submittedName>
</protein>